<comment type="caution">
    <text evidence="1">The sequence shown here is derived from an EMBL/GenBank/DDBJ whole genome shotgun (WGS) entry which is preliminary data.</text>
</comment>
<reference evidence="1 2" key="1">
    <citation type="journal article" date="2016" name="Nat. Commun.">
        <title>Thousands of microbial genomes shed light on interconnected biogeochemical processes in an aquifer system.</title>
        <authorList>
            <person name="Anantharaman K."/>
            <person name="Brown C.T."/>
            <person name="Hug L.A."/>
            <person name="Sharon I."/>
            <person name="Castelle C.J."/>
            <person name="Probst A.J."/>
            <person name="Thomas B.C."/>
            <person name="Singh A."/>
            <person name="Wilkins M.J."/>
            <person name="Karaoz U."/>
            <person name="Brodie E.L."/>
            <person name="Williams K.H."/>
            <person name="Hubbard S.S."/>
            <person name="Banfield J.F."/>
        </authorList>
    </citation>
    <scope>NUCLEOTIDE SEQUENCE [LARGE SCALE GENOMIC DNA]</scope>
</reference>
<accession>A0A1F7RTH7</accession>
<organism evidence="1 2">
    <name type="scientific">Candidatus Schekmanbacteria bacterium RBG_16_38_11</name>
    <dbReference type="NCBI Taxonomy" id="1817880"/>
    <lineage>
        <taxon>Bacteria</taxon>
        <taxon>Candidatus Schekmaniibacteriota</taxon>
    </lineage>
</organism>
<protein>
    <submittedName>
        <fullName evidence="1">Uncharacterized protein</fullName>
    </submittedName>
</protein>
<name>A0A1F7RTH7_9BACT</name>
<evidence type="ECO:0000313" key="2">
    <source>
        <dbReference type="Proteomes" id="UP000178435"/>
    </source>
</evidence>
<dbReference type="AlphaFoldDB" id="A0A1F7RTH7"/>
<proteinExistence type="predicted"/>
<gene>
    <name evidence="1" type="ORF">A2149_09480</name>
</gene>
<evidence type="ECO:0000313" key="1">
    <source>
        <dbReference type="EMBL" id="OGL44843.1"/>
    </source>
</evidence>
<sequence>MFGNTSVIPHAPVLTKVGNAESSISRGNENPVHFKSPPLLPACRQAGGDSVWIPAFAGMTAVNIIFYPDAKHRGILLIKNHIEKGREFKDSLTV</sequence>
<dbReference type="EMBL" id="MGDF01000121">
    <property type="protein sequence ID" value="OGL44843.1"/>
    <property type="molecule type" value="Genomic_DNA"/>
</dbReference>
<dbReference type="Proteomes" id="UP000178435">
    <property type="component" value="Unassembled WGS sequence"/>
</dbReference>